<dbReference type="AlphaFoldDB" id="A0A0J7JG60"/>
<sequence length="40" mass="4650">MANQASFNWEDPLLLDQQLTEEERMVRDSARPPGPGHARW</sequence>
<protein>
    <submittedName>
        <fullName evidence="1">Uncharacterized protein</fullName>
    </submittedName>
</protein>
<evidence type="ECO:0000313" key="1">
    <source>
        <dbReference type="EMBL" id="KMQ76919.1"/>
    </source>
</evidence>
<name>A0A0J7JG60_9GAMM</name>
<dbReference type="STRING" id="1658765.Msub_13134"/>
<keyword evidence="2" id="KW-1185">Reference proteome</keyword>
<dbReference type="RefSeq" id="WP_264750626.1">
    <property type="nucleotide sequence ID" value="NZ_LFBU01000001.1"/>
</dbReference>
<gene>
    <name evidence="1" type="ORF">Msub_13134</name>
</gene>
<dbReference type="EMBL" id="LFBU01000001">
    <property type="protein sequence ID" value="KMQ76919.1"/>
    <property type="molecule type" value="Genomic_DNA"/>
</dbReference>
<dbReference type="Proteomes" id="UP000036102">
    <property type="component" value="Unassembled WGS sequence"/>
</dbReference>
<dbReference type="PATRIC" id="fig|1658765.3.peg.3164"/>
<evidence type="ECO:0000313" key="2">
    <source>
        <dbReference type="Proteomes" id="UP000036102"/>
    </source>
</evidence>
<comment type="caution">
    <text evidence="1">The sequence shown here is derived from an EMBL/GenBank/DDBJ whole genome shotgun (WGS) entry which is preliminary data.</text>
</comment>
<organism evidence="1 2">
    <name type="scientific">Marinobacter subterrani</name>
    <dbReference type="NCBI Taxonomy" id="1658765"/>
    <lineage>
        <taxon>Bacteria</taxon>
        <taxon>Pseudomonadati</taxon>
        <taxon>Pseudomonadota</taxon>
        <taxon>Gammaproteobacteria</taxon>
        <taxon>Pseudomonadales</taxon>
        <taxon>Marinobacteraceae</taxon>
        <taxon>Marinobacter</taxon>
    </lineage>
</organism>
<accession>A0A0J7JG60</accession>
<proteinExistence type="predicted"/>
<reference evidence="1 2" key="1">
    <citation type="submission" date="2015-06" db="EMBL/GenBank/DDBJ databases">
        <title>Marinobacter subterrani, a genetically tractable neutrophilic iron-oxidizing strain isolated from the Soudan Iron Mine.</title>
        <authorList>
            <person name="Bonis B.M."/>
            <person name="Gralnick J.A."/>
        </authorList>
    </citation>
    <scope>NUCLEOTIDE SEQUENCE [LARGE SCALE GENOMIC DNA]</scope>
    <source>
        <strain evidence="1 2">JG233</strain>
    </source>
</reference>